<name>A0A291LA59_9CAUD</name>
<organism evidence="2 3">
    <name type="scientific">Escherichia phage vB_EcoM_PHB05</name>
    <dbReference type="NCBI Taxonomy" id="2041347"/>
    <lineage>
        <taxon>Viruses</taxon>
        <taxon>Duplodnaviria</taxon>
        <taxon>Heunggongvirae</taxon>
        <taxon>Uroviricota</taxon>
        <taxon>Caudoviricetes</taxon>
        <taxon>Stephanstirmvirinae</taxon>
        <taxon>Justusliebigvirus</taxon>
        <taxon>Justusliebigvirus PHB05</taxon>
    </lineage>
</organism>
<dbReference type="PANTHER" id="PTHR45694:SF18">
    <property type="entry name" value="GLUTAREDOXIN-1-RELATED"/>
    <property type="match status" value="1"/>
</dbReference>
<proteinExistence type="predicted"/>
<protein>
    <recommendedName>
        <fullName evidence="1">Glutaredoxin domain-containing protein</fullName>
    </recommendedName>
</protein>
<dbReference type="InterPro" id="IPR011767">
    <property type="entry name" value="GLR_AS"/>
</dbReference>
<dbReference type="GO" id="GO:0034599">
    <property type="term" value="P:cellular response to oxidative stress"/>
    <property type="evidence" value="ECO:0007669"/>
    <property type="project" value="TreeGrafter"/>
</dbReference>
<evidence type="ECO:0000313" key="3">
    <source>
        <dbReference type="Proteomes" id="UP000230824"/>
    </source>
</evidence>
<dbReference type="InterPro" id="IPR002109">
    <property type="entry name" value="Glutaredoxin"/>
</dbReference>
<dbReference type="PROSITE" id="PS00195">
    <property type="entry name" value="GLUTAREDOXIN_1"/>
    <property type="match status" value="1"/>
</dbReference>
<dbReference type="PANTHER" id="PTHR45694">
    <property type="entry name" value="GLUTAREDOXIN 2"/>
    <property type="match status" value="1"/>
</dbReference>
<dbReference type="SUPFAM" id="SSF52833">
    <property type="entry name" value="Thioredoxin-like"/>
    <property type="match status" value="1"/>
</dbReference>
<dbReference type="RefSeq" id="YP_009984425.1">
    <property type="nucleotide sequence ID" value="NC_052652.1"/>
</dbReference>
<accession>A0A291LA59</accession>
<dbReference type="GeneID" id="62611769"/>
<evidence type="ECO:0000259" key="1">
    <source>
        <dbReference type="Pfam" id="PF00462"/>
    </source>
</evidence>
<dbReference type="PROSITE" id="PS51354">
    <property type="entry name" value="GLUTAREDOXIN_2"/>
    <property type="match status" value="1"/>
</dbReference>
<reference evidence="2 3" key="1">
    <citation type="submission" date="2017-09" db="EMBL/GenBank/DDBJ databases">
        <title>Phage vB_EcoM_PHB05 against multidrug-resistant shiga toxin-producing Escherichia.</title>
        <authorList>
            <person name="Chen Y."/>
            <person name="Song J."/>
            <person name="Wu B."/>
        </authorList>
    </citation>
    <scope>NUCLEOTIDE SEQUENCE [LARGE SCALE GENOMIC DNA]</scope>
    <source>
        <strain evidence="2">Wastewater</strain>
    </source>
</reference>
<dbReference type="InterPro" id="IPR036249">
    <property type="entry name" value="Thioredoxin-like_sf"/>
</dbReference>
<dbReference type="KEGG" id="vg:62611769"/>
<dbReference type="Gene3D" id="3.40.30.10">
    <property type="entry name" value="Glutaredoxin"/>
    <property type="match status" value="1"/>
</dbReference>
<feature type="domain" description="Glutaredoxin" evidence="1">
    <location>
        <begin position="4"/>
        <end position="67"/>
    </location>
</feature>
<dbReference type="Pfam" id="PF00462">
    <property type="entry name" value="Glutaredoxin"/>
    <property type="match status" value="1"/>
</dbReference>
<sequence length="86" mass="9998">MNFIIYGKPNCPFCTNAKILLEQREQDFKYLTLDEDYSLDQIQNLVLEKTGVLPRTFPQIFVEDGEHLTHVGGFSELREFMAQIAE</sequence>
<keyword evidence="3" id="KW-1185">Reference proteome</keyword>
<dbReference type="GO" id="GO:0015038">
    <property type="term" value="F:glutathione disulfide oxidoreductase activity"/>
    <property type="evidence" value="ECO:0007669"/>
    <property type="project" value="TreeGrafter"/>
</dbReference>
<dbReference type="Proteomes" id="UP000230824">
    <property type="component" value="Segment"/>
</dbReference>
<dbReference type="EMBL" id="MF805809">
    <property type="protein sequence ID" value="ATI15799.1"/>
    <property type="molecule type" value="Genomic_DNA"/>
</dbReference>
<evidence type="ECO:0000313" key="2">
    <source>
        <dbReference type="EMBL" id="ATI15799.1"/>
    </source>
</evidence>